<accession>A0A9D7E627</accession>
<reference evidence="1" key="1">
    <citation type="submission" date="2020-10" db="EMBL/GenBank/DDBJ databases">
        <title>Connecting structure to function with the recovery of over 1000 high-quality activated sludge metagenome-assembled genomes encoding full-length rRNA genes using long-read sequencing.</title>
        <authorList>
            <person name="Singleton C.M."/>
            <person name="Petriglieri F."/>
            <person name="Kristensen J.M."/>
            <person name="Kirkegaard R.H."/>
            <person name="Michaelsen T.Y."/>
            <person name="Andersen M.H."/>
            <person name="Karst S.M."/>
            <person name="Dueholm M.S."/>
            <person name="Nielsen P.H."/>
            <person name="Albertsen M."/>
        </authorList>
    </citation>
    <scope>NUCLEOTIDE SEQUENCE</scope>
    <source>
        <strain evidence="1">Bjer_18-Q3-R1-45_BAT3C.347</strain>
    </source>
</reference>
<dbReference type="Proteomes" id="UP000807785">
    <property type="component" value="Unassembled WGS sequence"/>
</dbReference>
<gene>
    <name evidence="1" type="ORF">IPH26_02260</name>
</gene>
<name>A0A9D7E627_9PROT</name>
<evidence type="ECO:0000313" key="2">
    <source>
        <dbReference type="Proteomes" id="UP000807785"/>
    </source>
</evidence>
<comment type="caution">
    <text evidence="1">The sequence shown here is derived from an EMBL/GenBank/DDBJ whole genome shotgun (WGS) entry which is preliminary data.</text>
</comment>
<organism evidence="1 2">
    <name type="scientific">Candidatus Methylophosphatis roskildensis</name>
    <dbReference type="NCBI Taxonomy" id="2899263"/>
    <lineage>
        <taxon>Bacteria</taxon>
        <taxon>Pseudomonadati</taxon>
        <taxon>Pseudomonadota</taxon>
        <taxon>Betaproteobacteria</taxon>
        <taxon>Nitrosomonadales</taxon>
        <taxon>Sterolibacteriaceae</taxon>
        <taxon>Candidatus Methylophosphatis</taxon>
    </lineage>
</organism>
<protein>
    <submittedName>
        <fullName evidence="1">Uncharacterized protein</fullName>
    </submittedName>
</protein>
<dbReference type="AlphaFoldDB" id="A0A9D7E627"/>
<evidence type="ECO:0000313" key="1">
    <source>
        <dbReference type="EMBL" id="MBK6971822.1"/>
    </source>
</evidence>
<proteinExistence type="predicted"/>
<dbReference type="EMBL" id="JADJEV010000001">
    <property type="protein sequence ID" value="MBK6971822.1"/>
    <property type="molecule type" value="Genomic_DNA"/>
</dbReference>
<sequence length="101" mass="10703">MSIHEAFDPMTAARTAITGFASALQFAVGDNSPGGAIRWNGTTMMIGWPMSSPRVSANATASPSRQGRIYLFGDSVDVGLIVPQDGRDVEQTVQEKEMGNA</sequence>